<proteinExistence type="predicted"/>
<name>A0ABU6WB21_9FABA</name>
<accession>A0ABU6WB21</accession>
<comment type="caution">
    <text evidence="1">The sequence shown here is derived from an EMBL/GenBank/DDBJ whole genome shotgun (WGS) entry which is preliminary data.</text>
</comment>
<organism evidence="1 2">
    <name type="scientific">Stylosanthes scabra</name>
    <dbReference type="NCBI Taxonomy" id="79078"/>
    <lineage>
        <taxon>Eukaryota</taxon>
        <taxon>Viridiplantae</taxon>
        <taxon>Streptophyta</taxon>
        <taxon>Embryophyta</taxon>
        <taxon>Tracheophyta</taxon>
        <taxon>Spermatophyta</taxon>
        <taxon>Magnoliopsida</taxon>
        <taxon>eudicotyledons</taxon>
        <taxon>Gunneridae</taxon>
        <taxon>Pentapetalae</taxon>
        <taxon>rosids</taxon>
        <taxon>fabids</taxon>
        <taxon>Fabales</taxon>
        <taxon>Fabaceae</taxon>
        <taxon>Papilionoideae</taxon>
        <taxon>50 kb inversion clade</taxon>
        <taxon>dalbergioids sensu lato</taxon>
        <taxon>Dalbergieae</taxon>
        <taxon>Pterocarpus clade</taxon>
        <taxon>Stylosanthes</taxon>
    </lineage>
</organism>
<evidence type="ECO:0000313" key="2">
    <source>
        <dbReference type="Proteomes" id="UP001341840"/>
    </source>
</evidence>
<reference evidence="1 2" key="1">
    <citation type="journal article" date="2023" name="Plants (Basel)">
        <title>Bridging the Gap: Combining Genomics and Transcriptomics Approaches to Understand Stylosanthes scabra, an Orphan Legume from the Brazilian Caatinga.</title>
        <authorList>
            <person name="Ferreira-Neto J.R.C."/>
            <person name="da Silva M.D."/>
            <person name="Binneck E."/>
            <person name="de Melo N.F."/>
            <person name="da Silva R.H."/>
            <person name="de Melo A.L.T.M."/>
            <person name="Pandolfi V."/>
            <person name="Bustamante F.O."/>
            <person name="Brasileiro-Vidal A.C."/>
            <person name="Benko-Iseppon A.M."/>
        </authorList>
    </citation>
    <scope>NUCLEOTIDE SEQUENCE [LARGE SCALE GENOMIC DNA]</scope>
    <source>
        <tissue evidence="1">Leaves</tissue>
    </source>
</reference>
<keyword evidence="2" id="KW-1185">Reference proteome</keyword>
<sequence length="302" mass="34315">MALLVSAQSNFKNGFKKYQEIVEAQEAEYEEIVEAEAEYDDSASKTDAAAAESMMEVKKGCKLKVKTIQESQKYLDWVQDDCALMTWLDASLTLTYKNKVVIRNHVDSLHSLSHTFIDSDHVQAILHGLQDEFEGYVTYVLSRLTTWTINEAESFLKAYESRLNKNAQTLAVAHIAQAHPDSLKLIQIQLHNLEELGHTVHTCYHMYDLHFQGQTSQSTNNIPYSNTLPPPPATSFHQPKTYITTAPNQTDFSWFVDSGTTHHVTASIPTFSNTMTLTKDQSSFTLVMAREYLFEILVLLYF</sequence>
<evidence type="ECO:0000313" key="1">
    <source>
        <dbReference type="EMBL" id="MED6182380.1"/>
    </source>
</evidence>
<dbReference type="Proteomes" id="UP001341840">
    <property type="component" value="Unassembled WGS sequence"/>
</dbReference>
<dbReference type="EMBL" id="JASCZI010181351">
    <property type="protein sequence ID" value="MED6182380.1"/>
    <property type="molecule type" value="Genomic_DNA"/>
</dbReference>
<gene>
    <name evidence="1" type="ORF">PIB30_027876</name>
</gene>
<protein>
    <submittedName>
        <fullName evidence="1">Uncharacterized protein</fullName>
    </submittedName>
</protein>